<comment type="caution">
    <text evidence="1">The sequence shown here is derived from an EMBL/GenBank/DDBJ whole genome shotgun (WGS) entry which is preliminary data.</text>
</comment>
<accession>A0ACC0DJ17</accession>
<evidence type="ECO:0000313" key="2">
    <source>
        <dbReference type="Proteomes" id="UP001497680"/>
    </source>
</evidence>
<dbReference type="EMBL" id="MU394282">
    <property type="protein sequence ID" value="KAI6092752.1"/>
    <property type="molecule type" value="Genomic_DNA"/>
</dbReference>
<organism evidence="1 2">
    <name type="scientific">Hypoxylon rubiginosum</name>
    <dbReference type="NCBI Taxonomy" id="110542"/>
    <lineage>
        <taxon>Eukaryota</taxon>
        <taxon>Fungi</taxon>
        <taxon>Dikarya</taxon>
        <taxon>Ascomycota</taxon>
        <taxon>Pezizomycotina</taxon>
        <taxon>Sordariomycetes</taxon>
        <taxon>Xylariomycetidae</taxon>
        <taxon>Xylariales</taxon>
        <taxon>Hypoxylaceae</taxon>
        <taxon>Hypoxylon</taxon>
    </lineage>
</organism>
<reference evidence="1 2" key="1">
    <citation type="journal article" date="2022" name="New Phytol.">
        <title>Ecological generalism drives hyperdiversity of secondary metabolite gene clusters in xylarialean endophytes.</title>
        <authorList>
            <person name="Franco M.E.E."/>
            <person name="Wisecaver J.H."/>
            <person name="Arnold A.E."/>
            <person name="Ju Y.M."/>
            <person name="Slot J.C."/>
            <person name="Ahrendt S."/>
            <person name="Moore L.P."/>
            <person name="Eastman K.E."/>
            <person name="Scott K."/>
            <person name="Konkel Z."/>
            <person name="Mondo S.J."/>
            <person name="Kuo A."/>
            <person name="Hayes R.D."/>
            <person name="Haridas S."/>
            <person name="Andreopoulos B."/>
            <person name="Riley R."/>
            <person name="LaButti K."/>
            <person name="Pangilinan J."/>
            <person name="Lipzen A."/>
            <person name="Amirebrahimi M."/>
            <person name="Yan J."/>
            <person name="Adam C."/>
            <person name="Keymanesh K."/>
            <person name="Ng V."/>
            <person name="Louie K."/>
            <person name="Northen T."/>
            <person name="Drula E."/>
            <person name="Henrissat B."/>
            <person name="Hsieh H.M."/>
            <person name="Youens-Clark K."/>
            <person name="Lutzoni F."/>
            <person name="Miadlikowska J."/>
            <person name="Eastwood D.C."/>
            <person name="Hamelin R.C."/>
            <person name="Grigoriev I.V."/>
            <person name="U'Ren J.M."/>
        </authorList>
    </citation>
    <scope>NUCLEOTIDE SEQUENCE [LARGE SCALE GENOMIC DNA]</scope>
    <source>
        <strain evidence="1 2">ER1909</strain>
    </source>
</reference>
<proteinExistence type="predicted"/>
<protein>
    <submittedName>
        <fullName evidence="1">Uncharacterized protein</fullName>
    </submittedName>
</protein>
<keyword evidence="2" id="KW-1185">Reference proteome</keyword>
<name>A0ACC0DJ17_9PEZI</name>
<sequence length="79" mass="9283">MVWVLSIMLWVCLYLVTCDSSTNEIGEEADRMKKSIDYQLMRLTTTFPCWRKPYTGTYPNQCQESKMRGFSRCDPWGGK</sequence>
<evidence type="ECO:0000313" key="1">
    <source>
        <dbReference type="EMBL" id="KAI6092752.1"/>
    </source>
</evidence>
<gene>
    <name evidence="1" type="ORF">F4821DRAFT_223200</name>
</gene>
<dbReference type="Proteomes" id="UP001497680">
    <property type="component" value="Unassembled WGS sequence"/>
</dbReference>